<organism evidence="1 2">
    <name type="scientific">Flavobacterium pisciphilum</name>
    <dbReference type="NCBI Taxonomy" id="2893755"/>
    <lineage>
        <taxon>Bacteria</taxon>
        <taxon>Pseudomonadati</taxon>
        <taxon>Bacteroidota</taxon>
        <taxon>Flavobacteriia</taxon>
        <taxon>Flavobacteriales</taxon>
        <taxon>Flavobacteriaceae</taxon>
        <taxon>Flavobacterium</taxon>
    </lineage>
</organism>
<keyword evidence="2" id="KW-1185">Reference proteome</keyword>
<evidence type="ECO:0000313" key="1">
    <source>
        <dbReference type="EMBL" id="MCC9073699.1"/>
    </source>
</evidence>
<proteinExistence type="predicted"/>
<gene>
    <name evidence="1" type="ORF">LNQ49_19140</name>
</gene>
<sequence length="168" mass="19165">MSLYTISPDFLSSINKDEQAYLSNILFVFSNKNNTFKVTKDRNSDIISIYQAIQQNADIIKTWLECMSFSPNTFEKIDVDISNIACMETKFIKVCKETKANNNLIVYSTQNISKFNCLDKIIDYEGVNIKIFDRDDANLELNQNINNVYITNSQVATNGSKIIKSKNG</sequence>
<protein>
    <submittedName>
        <fullName evidence="1">Uncharacterized protein</fullName>
    </submittedName>
</protein>
<accession>A0ABS8MY46</accession>
<reference evidence="1" key="1">
    <citation type="submission" date="2021-11" db="EMBL/GenBank/DDBJ databases">
        <title>Description of novel Flavobacterium species.</title>
        <authorList>
            <person name="Saticioglu I.B."/>
            <person name="Ay H."/>
            <person name="Altun S."/>
            <person name="Duman M."/>
        </authorList>
    </citation>
    <scope>NUCLEOTIDE SEQUENCE</scope>
    <source>
        <strain evidence="1">F-65</strain>
    </source>
</reference>
<comment type="caution">
    <text evidence="1">The sequence shown here is derived from an EMBL/GenBank/DDBJ whole genome shotgun (WGS) entry which is preliminary data.</text>
</comment>
<evidence type="ECO:0000313" key="2">
    <source>
        <dbReference type="Proteomes" id="UP001430919"/>
    </source>
</evidence>
<name>A0ABS8MY46_9FLAO</name>
<dbReference type="RefSeq" id="WP_229990610.1">
    <property type="nucleotide sequence ID" value="NZ_JAJJMO010000001.1"/>
</dbReference>
<dbReference type="Proteomes" id="UP001430919">
    <property type="component" value="Unassembled WGS sequence"/>
</dbReference>
<dbReference type="EMBL" id="JAJJMO010000001">
    <property type="protein sequence ID" value="MCC9073699.1"/>
    <property type="molecule type" value="Genomic_DNA"/>
</dbReference>